<reference evidence="2 3" key="1">
    <citation type="journal article" date="2006" name="PLoS Genet.">
        <title>Secrets of soil survival revealed by the genome sequence of Arthrobacter aurescens TC1.</title>
        <authorList>
            <person name="Mongodin E.F."/>
            <person name="Shapir N."/>
            <person name="Daugherty S.C."/>
            <person name="DeBoy R.T."/>
            <person name="Emerson J.B."/>
            <person name="Shvartzbeyn A."/>
            <person name="Radune D."/>
            <person name="Vamathevan J."/>
            <person name="Riggs F."/>
            <person name="Grinberg V."/>
            <person name="Khouri H."/>
            <person name="Wackett L.P."/>
            <person name="Nelson K.E."/>
            <person name="Sadowsky M.J."/>
        </authorList>
    </citation>
    <scope>NUCLEOTIDE SEQUENCE [LARGE SCALE GENOMIC DNA]</scope>
    <source>
        <strain evidence="2 3">TC1</strain>
    </source>
</reference>
<dbReference type="EMBL" id="CP000476">
    <property type="protein sequence ID" value="ABM10708.1"/>
    <property type="molecule type" value="Genomic_DNA"/>
</dbReference>
<gene>
    <name evidence="2" type="ordered locus">AAur_pTC20010</name>
</gene>
<dbReference type="eggNOG" id="ENOG503230U">
    <property type="taxonomic scope" value="Bacteria"/>
</dbReference>
<name>A1RD64_PAEAT</name>
<feature type="chain" id="PRO_5039601864" evidence="1">
    <location>
        <begin position="23"/>
        <end position="290"/>
    </location>
</feature>
<dbReference type="AlphaFoldDB" id="A1RD64"/>
<keyword evidence="2" id="KW-0614">Plasmid</keyword>
<feature type="signal peptide" evidence="1">
    <location>
        <begin position="1"/>
        <end position="22"/>
    </location>
</feature>
<keyword evidence="2" id="KW-0449">Lipoprotein</keyword>
<dbReference type="Proteomes" id="UP000000637">
    <property type="component" value="Plasmid pTC2"/>
</dbReference>
<evidence type="ECO:0000256" key="1">
    <source>
        <dbReference type="SAM" id="SignalP"/>
    </source>
</evidence>
<sequence length="290" mass="30738">MRAHRVSSAAILVAALTLVLSACSNEATQSATPRSGETFTTADGTLSFRYPTGWTVTPAEGENNAYTVVDAQGKERAVLRDKVSTLAYLSLGYGFDTGFSSPVPGIKGPAGQDVNLVVQGYPGQGIGSQAAVYGLMAVDSKESLDRSDIEIPAGGYFVSFRGHVPTLEGANTPSMEQITSAAKTYAESAEFQETAKVITSLVLHPEKVTRVGCIGGGNRYEKLNGISCDEARATFDRVYKTGAPAGARSIETSDFICFYASAGEKQTGQADVICRSKTTPDSLRFEMWPN</sequence>
<organism evidence="2 3">
    <name type="scientific">Paenarthrobacter aurescens (strain TC1)</name>
    <dbReference type="NCBI Taxonomy" id="290340"/>
    <lineage>
        <taxon>Bacteria</taxon>
        <taxon>Bacillati</taxon>
        <taxon>Actinomycetota</taxon>
        <taxon>Actinomycetes</taxon>
        <taxon>Micrococcales</taxon>
        <taxon>Micrococcaceae</taxon>
        <taxon>Paenarthrobacter</taxon>
    </lineage>
</organism>
<keyword evidence="3" id="KW-1185">Reference proteome</keyword>
<evidence type="ECO:0000313" key="3">
    <source>
        <dbReference type="Proteomes" id="UP000000637"/>
    </source>
</evidence>
<geneLocation type="plasmid" evidence="2 3">
    <name>pTC2</name>
</geneLocation>
<protein>
    <submittedName>
        <fullName evidence="2">Lipoprotein</fullName>
    </submittedName>
</protein>
<accession>A1RD64</accession>
<dbReference type="HOGENOM" id="CLU_958599_0_0_11"/>
<dbReference type="KEGG" id="aau:AAur_pTC20010"/>
<evidence type="ECO:0000313" key="2">
    <source>
        <dbReference type="EMBL" id="ABM10708.1"/>
    </source>
</evidence>
<proteinExistence type="predicted"/>
<keyword evidence="1" id="KW-0732">Signal</keyword>
<dbReference type="PROSITE" id="PS51257">
    <property type="entry name" value="PROKAR_LIPOPROTEIN"/>
    <property type="match status" value="1"/>
</dbReference>
<dbReference type="RefSeq" id="WP_011777084.1">
    <property type="nucleotide sequence ID" value="NC_008713.1"/>
</dbReference>
<dbReference type="OrthoDB" id="4940384at2"/>